<reference evidence="2" key="1">
    <citation type="submission" date="2021-08" db="EMBL/GenBank/DDBJ databases">
        <title>WGS assembly of Ceratopteris richardii.</title>
        <authorList>
            <person name="Marchant D.B."/>
            <person name="Chen G."/>
            <person name="Jenkins J."/>
            <person name="Shu S."/>
            <person name="Leebens-Mack J."/>
            <person name="Grimwood J."/>
            <person name="Schmutz J."/>
            <person name="Soltis P."/>
            <person name="Soltis D."/>
            <person name="Chen Z.-H."/>
        </authorList>
    </citation>
    <scope>NUCLEOTIDE SEQUENCE</scope>
    <source>
        <strain evidence="2">Whitten #5841</strain>
        <tissue evidence="2">Leaf</tissue>
    </source>
</reference>
<dbReference type="Proteomes" id="UP000825935">
    <property type="component" value="Chromosome 2"/>
</dbReference>
<keyword evidence="1" id="KW-0812">Transmembrane</keyword>
<evidence type="ECO:0000313" key="3">
    <source>
        <dbReference type="Proteomes" id="UP000825935"/>
    </source>
</evidence>
<proteinExistence type="predicted"/>
<organism evidence="2 3">
    <name type="scientific">Ceratopteris richardii</name>
    <name type="common">Triangle waterfern</name>
    <dbReference type="NCBI Taxonomy" id="49495"/>
    <lineage>
        <taxon>Eukaryota</taxon>
        <taxon>Viridiplantae</taxon>
        <taxon>Streptophyta</taxon>
        <taxon>Embryophyta</taxon>
        <taxon>Tracheophyta</taxon>
        <taxon>Polypodiopsida</taxon>
        <taxon>Polypodiidae</taxon>
        <taxon>Polypodiales</taxon>
        <taxon>Pteridineae</taxon>
        <taxon>Pteridaceae</taxon>
        <taxon>Parkerioideae</taxon>
        <taxon>Ceratopteris</taxon>
    </lineage>
</organism>
<sequence length="134" mass="15029">MPKSAHQFWAVPMEQFFALVKDADGTETSLITESTSRLMKKVQRLSNSPVHSSNCYRVLHLSLLHSTPELWHEGISVYGQGRYTPSLHSWAFSFVVGGFIQFLGTWLCLSICANFLHVSQFLSSTAKFSSLVCV</sequence>
<keyword evidence="1" id="KW-0472">Membrane</keyword>
<accession>A0A8T2VL99</accession>
<dbReference type="EMBL" id="CM035407">
    <property type="protein sequence ID" value="KAH7445239.1"/>
    <property type="molecule type" value="Genomic_DNA"/>
</dbReference>
<keyword evidence="1" id="KW-1133">Transmembrane helix</keyword>
<feature type="transmembrane region" description="Helical" evidence="1">
    <location>
        <begin position="90"/>
        <end position="116"/>
    </location>
</feature>
<evidence type="ECO:0000256" key="1">
    <source>
        <dbReference type="SAM" id="Phobius"/>
    </source>
</evidence>
<comment type="caution">
    <text evidence="2">The sequence shown here is derived from an EMBL/GenBank/DDBJ whole genome shotgun (WGS) entry which is preliminary data.</text>
</comment>
<protein>
    <submittedName>
        <fullName evidence="2">Uncharacterized protein</fullName>
    </submittedName>
</protein>
<keyword evidence="3" id="KW-1185">Reference proteome</keyword>
<name>A0A8T2VL99_CERRI</name>
<dbReference type="AlphaFoldDB" id="A0A8T2VL99"/>
<evidence type="ECO:0000313" key="2">
    <source>
        <dbReference type="EMBL" id="KAH7445239.1"/>
    </source>
</evidence>
<gene>
    <name evidence="2" type="ORF">KP509_02G113900</name>
</gene>